<dbReference type="OrthoDB" id="1645744at2"/>
<evidence type="ECO:0000313" key="1">
    <source>
        <dbReference type="EMBL" id="RDW19048.1"/>
    </source>
</evidence>
<evidence type="ECO:0000313" key="2">
    <source>
        <dbReference type="Proteomes" id="UP000257143"/>
    </source>
</evidence>
<dbReference type="RefSeq" id="WP_115772785.1">
    <property type="nucleotide sequence ID" value="NZ_PIOC01000014.1"/>
</dbReference>
<name>A0A3D8PUV2_9BACI</name>
<comment type="caution">
    <text evidence="1">The sequence shown here is derived from an EMBL/GenBank/DDBJ whole genome shotgun (WGS) entry which is preliminary data.</text>
</comment>
<sequence>MTEKKIYLLLTDTGTLFTRTIKFYTKKPYNHASIAFDSELLETYSFGRKNPSNPFIGGFVKENVRTGLFQHAKCIILSCTVTEEQIKDLKQFMQQIALQKHCYKYNFLGLFAVLVNKPIQREKAFFCSEFVATVLHEVGIVQFRKPLSLITPDDLRQEGCFELVYKGSLNNLYNERNSSVSPCLAQSV</sequence>
<dbReference type="InterPro" id="IPR038765">
    <property type="entry name" value="Papain-like_cys_pep_sf"/>
</dbReference>
<accession>A0A3D8PUV2</accession>
<dbReference type="AlphaFoldDB" id="A0A3D8PUV2"/>
<keyword evidence="2" id="KW-1185">Reference proteome</keyword>
<dbReference type="Gene3D" id="3.90.1720.10">
    <property type="entry name" value="endopeptidase domain like (from Nostoc punctiforme)"/>
    <property type="match status" value="1"/>
</dbReference>
<dbReference type="Proteomes" id="UP000257143">
    <property type="component" value="Unassembled WGS sequence"/>
</dbReference>
<proteinExistence type="predicted"/>
<organism evidence="1 2">
    <name type="scientific">Oceanobacillus arenosus</name>
    <dbReference type="NCBI Taxonomy" id="1229153"/>
    <lineage>
        <taxon>Bacteria</taxon>
        <taxon>Bacillati</taxon>
        <taxon>Bacillota</taxon>
        <taxon>Bacilli</taxon>
        <taxon>Bacillales</taxon>
        <taxon>Bacillaceae</taxon>
        <taxon>Oceanobacillus</taxon>
    </lineage>
</organism>
<dbReference type="SUPFAM" id="SSF54001">
    <property type="entry name" value="Cysteine proteinases"/>
    <property type="match status" value="1"/>
</dbReference>
<dbReference type="EMBL" id="PIOC01000014">
    <property type="protein sequence ID" value="RDW19048.1"/>
    <property type="molecule type" value="Genomic_DNA"/>
</dbReference>
<gene>
    <name evidence="1" type="ORF">CWR48_08335</name>
</gene>
<protein>
    <submittedName>
        <fullName evidence="1">Uncharacterized protein</fullName>
    </submittedName>
</protein>
<reference evidence="2" key="1">
    <citation type="submission" date="2017-11" db="EMBL/GenBank/DDBJ databases">
        <authorList>
            <person name="Zhu W."/>
        </authorList>
    </citation>
    <scope>NUCLEOTIDE SEQUENCE [LARGE SCALE GENOMIC DNA]</scope>
    <source>
        <strain evidence="2">CAU 1183</strain>
    </source>
</reference>